<feature type="transmembrane region" description="Helical" evidence="1">
    <location>
        <begin position="113"/>
        <end position="136"/>
    </location>
</feature>
<dbReference type="PANTHER" id="PTHR36009:SF3">
    <property type="entry name" value="TRANSMEMBRANE PROTEIN"/>
    <property type="match status" value="1"/>
</dbReference>
<feature type="transmembrane region" description="Helical" evidence="1">
    <location>
        <begin position="75"/>
        <end position="93"/>
    </location>
</feature>
<name>A0ABT9CEC3_9BACL</name>
<evidence type="ECO:0000313" key="3">
    <source>
        <dbReference type="Proteomes" id="UP001240171"/>
    </source>
</evidence>
<evidence type="ECO:0000313" key="2">
    <source>
        <dbReference type="EMBL" id="MDO7907611.1"/>
    </source>
</evidence>
<protein>
    <recommendedName>
        <fullName evidence="4">DUF2834 domain-containing protein</fullName>
    </recommendedName>
</protein>
<feature type="transmembrane region" description="Helical" evidence="1">
    <location>
        <begin position="152"/>
        <end position="172"/>
    </location>
</feature>
<evidence type="ECO:0008006" key="4">
    <source>
        <dbReference type="Google" id="ProtNLM"/>
    </source>
</evidence>
<dbReference type="PANTHER" id="PTHR36009">
    <property type="match status" value="1"/>
</dbReference>
<keyword evidence="1" id="KW-0472">Membrane</keyword>
<feature type="transmembrane region" description="Helical" evidence="1">
    <location>
        <begin position="184"/>
        <end position="201"/>
    </location>
</feature>
<dbReference type="RefSeq" id="WP_305024819.1">
    <property type="nucleotide sequence ID" value="NZ_JAUQTB010000008.1"/>
</dbReference>
<reference evidence="2 3" key="1">
    <citation type="submission" date="2023-07" db="EMBL/GenBank/DDBJ databases">
        <title>Paenibacillus sp. JX-17 nov. isolated from soil.</title>
        <authorList>
            <person name="Wan Y."/>
            <person name="Liu B."/>
        </authorList>
    </citation>
    <scope>NUCLEOTIDE SEQUENCE [LARGE SCALE GENOMIC DNA]</scope>
    <source>
        <strain evidence="2 3">JX-17</strain>
    </source>
</reference>
<dbReference type="Proteomes" id="UP001240171">
    <property type="component" value="Unassembled WGS sequence"/>
</dbReference>
<feature type="transmembrane region" description="Helical" evidence="1">
    <location>
        <begin position="44"/>
        <end position="63"/>
    </location>
</feature>
<comment type="caution">
    <text evidence="2">The sequence shown here is derived from an EMBL/GenBank/DDBJ whole genome shotgun (WGS) entry which is preliminary data.</text>
</comment>
<keyword evidence="1" id="KW-1133">Transmembrane helix</keyword>
<keyword evidence="3" id="KW-1185">Reference proteome</keyword>
<evidence type="ECO:0000256" key="1">
    <source>
        <dbReference type="SAM" id="Phobius"/>
    </source>
</evidence>
<dbReference type="EMBL" id="JAUQTB010000008">
    <property type="protein sequence ID" value="MDO7907611.1"/>
    <property type="molecule type" value="Genomic_DNA"/>
</dbReference>
<gene>
    <name evidence="2" type="ORF">Q5741_14470</name>
</gene>
<organism evidence="2 3">
    <name type="scientific">Paenibacillus lacisoli</name>
    <dbReference type="NCBI Taxonomy" id="3064525"/>
    <lineage>
        <taxon>Bacteria</taxon>
        <taxon>Bacillati</taxon>
        <taxon>Bacillota</taxon>
        <taxon>Bacilli</taxon>
        <taxon>Bacillales</taxon>
        <taxon>Paenibacillaceae</taxon>
        <taxon>Paenibacillus</taxon>
    </lineage>
</organism>
<accession>A0ABT9CEC3</accession>
<keyword evidence="1" id="KW-0812">Transmembrane</keyword>
<sequence>MARAGWLIVWIAFIVYALLLAPDGRGEDPIFLDLIQLRSTEPSLLAMFSLLGLYPLAYACLLLRSDVRRVPAWPFVIAAFALGAFALIPYYILNRNDIRSYRDSRAPQWILRLVRSPIVLVLLLLGTLAVMGYGLLNGHAEEYREAFGSSRFVNVMTIDFVVLTLLSVYAIYRDEDRPPLHAGVAWIGILPIVGLLVYIWLTRHKARMA</sequence>
<proteinExistence type="predicted"/>